<keyword evidence="4" id="KW-0732">Signal</keyword>
<feature type="chain" id="PRO_5005519490" evidence="4">
    <location>
        <begin position="27"/>
        <end position="143"/>
    </location>
</feature>
<name>A0A0K8SCH8_LYGHE</name>
<sequence length="143" mass="14950">VTCEQSASEMALSAVIFLACLAGIHAAPQYLSHGAPLTISHGAPYAISHGAPLTISHAAPLAYSHAPVAVAHAPVAVAHAPVARVESYDPHPQYSFEYSVNDAHTGDNKAQHETRDGDVVQGQYSLVEPDGSVRTVDYTADPV</sequence>
<keyword evidence="1 2" id="KW-0193">Cuticle</keyword>
<organism evidence="5">
    <name type="scientific">Lygus hesperus</name>
    <name type="common">Western plant bug</name>
    <dbReference type="NCBI Taxonomy" id="30085"/>
    <lineage>
        <taxon>Eukaryota</taxon>
        <taxon>Metazoa</taxon>
        <taxon>Ecdysozoa</taxon>
        <taxon>Arthropoda</taxon>
        <taxon>Hexapoda</taxon>
        <taxon>Insecta</taxon>
        <taxon>Pterygota</taxon>
        <taxon>Neoptera</taxon>
        <taxon>Paraneoptera</taxon>
        <taxon>Hemiptera</taxon>
        <taxon>Heteroptera</taxon>
        <taxon>Panheteroptera</taxon>
        <taxon>Cimicomorpha</taxon>
        <taxon>Miridae</taxon>
        <taxon>Mirini</taxon>
        <taxon>Lygus</taxon>
    </lineage>
</organism>
<feature type="region of interest" description="Disordered" evidence="3">
    <location>
        <begin position="96"/>
        <end position="116"/>
    </location>
</feature>
<evidence type="ECO:0000256" key="4">
    <source>
        <dbReference type="SAM" id="SignalP"/>
    </source>
</evidence>
<dbReference type="InterPro" id="IPR000618">
    <property type="entry name" value="Insect_cuticle"/>
</dbReference>
<evidence type="ECO:0000256" key="1">
    <source>
        <dbReference type="ARBA" id="ARBA00022460"/>
    </source>
</evidence>
<feature type="non-terminal residue" evidence="5">
    <location>
        <position position="1"/>
    </location>
</feature>
<evidence type="ECO:0000313" key="5">
    <source>
        <dbReference type="EMBL" id="JAG50992.1"/>
    </source>
</evidence>
<dbReference type="PANTHER" id="PTHR12236">
    <property type="entry name" value="STRUCTURAL CONTITUENT OF CUTICLE"/>
    <property type="match status" value="1"/>
</dbReference>
<feature type="non-terminal residue" evidence="5">
    <location>
        <position position="143"/>
    </location>
</feature>
<evidence type="ECO:0000256" key="3">
    <source>
        <dbReference type="SAM" id="MobiDB-lite"/>
    </source>
</evidence>
<reference evidence="5" key="1">
    <citation type="submission" date="2014-09" db="EMBL/GenBank/DDBJ databases">
        <authorList>
            <person name="Magalhaes I.L.F."/>
            <person name="Oliveira U."/>
            <person name="Santos F.R."/>
            <person name="Vidigal T.H.D.A."/>
            <person name="Brescovit A.D."/>
            <person name="Santos A.J."/>
        </authorList>
    </citation>
    <scope>NUCLEOTIDE SEQUENCE</scope>
</reference>
<accession>A0A0K8SCH8</accession>
<dbReference type="InterPro" id="IPR051217">
    <property type="entry name" value="Insect_Cuticle_Struc_Prot"/>
</dbReference>
<dbReference type="AlphaFoldDB" id="A0A0K8SCH8"/>
<dbReference type="PANTHER" id="PTHR12236:SF94">
    <property type="entry name" value="CCP84AA-RELATED"/>
    <property type="match status" value="1"/>
</dbReference>
<dbReference type="GO" id="GO:0005615">
    <property type="term" value="C:extracellular space"/>
    <property type="evidence" value="ECO:0007669"/>
    <property type="project" value="TreeGrafter"/>
</dbReference>
<dbReference type="GO" id="GO:0042302">
    <property type="term" value="F:structural constituent of cuticle"/>
    <property type="evidence" value="ECO:0007669"/>
    <property type="project" value="UniProtKB-UniRule"/>
</dbReference>
<dbReference type="GO" id="GO:0031012">
    <property type="term" value="C:extracellular matrix"/>
    <property type="evidence" value="ECO:0007669"/>
    <property type="project" value="TreeGrafter"/>
</dbReference>
<dbReference type="Pfam" id="PF00379">
    <property type="entry name" value="Chitin_bind_4"/>
    <property type="match status" value="1"/>
</dbReference>
<feature type="signal peptide" evidence="4">
    <location>
        <begin position="1"/>
        <end position="26"/>
    </location>
</feature>
<proteinExistence type="predicted"/>
<dbReference type="PRINTS" id="PR00947">
    <property type="entry name" value="CUTICLE"/>
</dbReference>
<evidence type="ECO:0000256" key="2">
    <source>
        <dbReference type="PROSITE-ProRule" id="PRU00497"/>
    </source>
</evidence>
<protein>
    <submittedName>
        <fullName evidence="5">Uncharacterized protein</fullName>
    </submittedName>
</protein>
<dbReference type="EMBL" id="GBRD01014834">
    <property type="protein sequence ID" value="JAG50992.1"/>
    <property type="molecule type" value="Transcribed_RNA"/>
</dbReference>
<dbReference type="PROSITE" id="PS51155">
    <property type="entry name" value="CHIT_BIND_RR_2"/>
    <property type="match status" value="1"/>
</dbReference>
<feature type="compositionally biased region" description="Basic and acidic residues" evidence="3">
    <location>
        <begin position="104"/>
        <end position="116"/>
    </location>
</feature>